<proteinExistence type="predicted"/>
<name>A0AA39IY97_9AGAR</name>
<keyword evidence="1" id="KW-0472">Membrane</keyword>
<organism evidence="3 4">
    <name type="scientific">Armillaria borealis</name>
    <dbReference type="NCBI Taxonomy" id="47425"/>
    <lineage>
        <taxon>Eukaryota</taxon>
        <taxon>Fungi</taxon>
        <taxon>Dikarya</taxon>
        <taxon>Basidiomycota</taxon>
        <taxon>Agaricomycotina</taxon>
        <taxon>Agaricomycetes</taxon>
        <taxon>Agaricomycetidae</taxon>
        <taxon>Agaricales</taxon>
        <taxon>Marasmiineae</taxon>
        <taxon>Physalacriaceae</taxon>
        <taxon>Armillaria</taxon>
    </lineage>
</organism>
<gene>
    <name evidence="3" type="ORF">EV421DRAFT_1680650</name>
</gene>
<keyword evidence="1" id="KW-1133">Transmembrane helix</keyword>
<evidence type="ECO:0000256" key="1">
    <source>
        <dbReference type="SAM" id="Phobius"/>
    </source>
</evidence>
<keyword evidence="1" id="KW-0812">Transmembrane</keyword>
<sequence length="194" mass="21595">YAPSPPFEEAGPASSIWHAYLHESWNYDTDMVGNQRGEVNILLVFAGLFSAVVSTFVVQSSSNLQPDYQKLSAILLFDQINIQRALANGTSLDDITTSSTDPTTPFMPAWIDLVTNGLWLTSLTLSLVTAFFAILIDAWYCHYVSPIAGQPKVRACTRHLRYKGLIKWRLRISISFLQLLLHLSLITFVGGLAM</sequence>
<dbReference type="Pfam" id="PF20153">
    <property type="entry name" value="DUF6535"/>
    <property type="match status" value="1"/>
</dbReference>
<feature type="transmembrane region" description="Helical" evidence="1">
    <location>
        <begin position="117"/>
        <end position="140"/>
    </location>
</feature>
<keyword evidence="4" id="KW-1185">Reference proteome</keyword>
<evidence type="ECO:0000313" key="3">
    <source>
        <dbReference type="EMBL" id="KAK0432075.1"/>
    </source>
</evidence>
<evidence type="ECO:0000259" key="2">
    <source>
        <dbReference type="Pfam" id="PF20153"/>
    </source>
</evidence>
<dbReference type="AlphaFoldDB" id="A0AA39IY97"/>
<comment type="caution">
    <text evidence="3">The sequence shown here is derived from an EMBL/GenBank/DDBJ whole genome shotgun (WGS) entry which is preliminary data.</text>
</comment>
<feature type="transmembrane region" description="Helical" evidence="1">
    <location>
        <begin position="168"/>
        <end position="193"/>
    </location>
</feature>
<dbReference type="Proteomes" id="UP001175226">
    <property type="component" value="Unassembled WGS sequence"/>
</dbReference>
<feature type="non-terminal residue" evidence="3">
    <location>
        <position position="194"/>
    </location>
</feature>
<dbReference type="InterPro" id="IPR045338">
    <property type="entry name" value="DUF6535"/>
</dbReference>
<feature type="non-terminal residue" evidence="3">
    <location>
        <position position="1"/>
    </location>
</feature>
<accession>A0AA39IY97</accession>
<feature type="transmembrane region" description="Helical" evidence="1">
    <location>
        <begin position="39"/>
        <end position="58"/>
    </location>
</feature>
<protein>
    <recommendedName>
        <fullName evidence="2">DUF6535 domain-containing protein</fullName>
    </recommendedName>
</protein>
<evidence type="ECO:0000313" key="4">
    <source>
        <dbReference type="Proteomes" id="UP001175226"/>
    </source>
</evidence>
<dbReference type="EMBL" id="JAUEPT010000101">
    <property type="protein sequence ID" value="KAK0432075.1"/>
    <property type="molecule type" value="Genomic_DNA"/>
</dbReference>
<feature type="domain" description="DUF6535" evidence="2">
    <location>
        <begin position="17"/>
        <end position="193"/>
    </location>
</feature>
<reference evidence="3" key="1">
    <citation type="submission" date="2023-06" db="EMBL/GenBank/DDBJ databases">
        <authorList>
            <consortium name="Lawrence Berkeley National Laboratory"/>
            <person name="Ahrendt S."/>
            <person name="Sahu N."/>
            <person name="Indic B."/>
            <person name="Wong-Bajracharya J."/>
            <person name="Merenyi Z."/>
            <person name="Ke H.-M."/>
            <person name="Monk M."/>
            <person name="Kocsube S."/>
            <person name="Drula E."/>
            <person name="Lipzen A."/>
            <person name="Balint B."/>
            <person name="Henrissat B."/>
            <person name="Andreopoulos B."/>
            <person name="Martin F.M."/>
            <person name="Harder C.B."/>
            <person name="Rigling D."/>
            <person name="Ford K.L."/>
            <person name="Foster G.D."/>
            <person name="Pangilinan J."/>
            <person name="Papanicolaou A."/>
            <person name="Barry K."/>
            <person name="LaButti K."/>
            <person name="Viragh M."/>
            <person name="Koriabine M."/>
            <person name="Yan M."/>
            <person name="Riley R."/>
            <person name="Champramary S."/>
            <person name="Plett K.L."/>
            <person name="Tsai I.J."/>
            <person name="Slot J."/>
            <person name="Sipos G."/>
            <person name="Plett J."/>
            <person name="Nagy L.G."/>
            <person name="Grigoriev I.V."/>
        </authorList>
    </citation>
    <scope>NUCLEOTIDE SEQUENCE</scope>
    <source>
        <strain evidence="3">FPL87.14</strain>
    </source>
</reference>